<name>A0A4W4G3L3_ELEEL</name>
<dbReference type="Ensembl" id="ENSEEET00000031074.2">
    <property type="protein sequence ID" value="ENSEEEP00000030710.1"/>
    <property type="gene ID" value="ENSEEEG00000014703.2"/>
</dbReference>
<evidence type="ECO:0000313" key="2">
    <source>
        <dbReference type="Proteomes" id="UP000314983"/>
    </source>
</evidence>
<evidence type="ECO:0000313" key="1">
    <source>
        <dbReference type="Ensembl" id="ENSEEEP00000030710.1"/>
    </source>
</evidence>
<protein>
    <submittedName>
        <fullName evidence="1">Uncharacterized protein</fullName>
    </submittedName>
</protein>
<organism evidence="1 2">
    <name type="scientific">Electrophorus electricus</name>
    <name type="common">Electric eel</name>
    <name type="synonym">Gymnotus electricus</name>
    <dbReference type="NCBI Taxonomy" id="8005"/>
    <lineage>
        <taxon>Eukaryota</taxon>
        <taxon>Metazoa</taxon>
        <taxon>Chordata</taxon>
        <taxon>Craniata</taxon>
        <taxon>Vertebrata</taxon>
        <taxon>Euteleostomi</taxon>
        <taxon>Actinopterygii</taxon>
        <taxon>Neopterygii</taxon>
        <taxon>Teleostei</taxon>
        <taxon>Ostariophysi</taxon>
        <taxon>Gymnotiformes</taxon>
        <taxon>Gymnotoidei</taxon>
        <taxon>Gymnotidae</taxon>
        <taxon>Electrophorus</taxon>
    </lineage>
</organism>
<reference evidence="1" key="5">
    <citation type="submission" date="2025-09" db="UniProtKB">
        <authorList>
            <consortium name="Ensembl"/>
        </authorList>
    </citation>
    <scope>IDENTIFICATION</scope>
</reference>
<dbReference type="AlphaFoldDB" id="A0A4W4G3L3"/>
<accession>A0A4W4G3L3</accession>
<reference evidence="2" key="1">
    <citation type="journal article" date="2014" name="Science">
        <title>Nonhuman genetics. Genomic basis for the convergent evolution of electric organs.</title>
        <authorList>
            <person name="Gallant J.R."/>
            <person name="Traeger L.L."/>
            <person name="Volkening J.D."/>
            <person name="Moffett H."/>
            <person name="Chen P.H."/>
            <person name="Novina C.D."/>
            <person name="Phillips G.N.Jr."/>
            <person name="Anand R."/>
            <person name="Wells G.B."/>
            <person name="Pinch M."/>
            <person name="Guth R."/>
            <person name="Unguez G.A."/>
            <person name="Albert J.S."/>
            <person name="Zakon H.H."/>
            <person name="Samanta M.P."/>
            <person name="Sussman M.R."/>
        </authorList>
    </citation>
    <scope>NUCLEOTIDE SEQUENCE [LARGE SCALE GENOMIC DNA]</scope>
</reference>
<keyword evidence="2" id="KW-1185">Reference proteome</keyword>
<proteinExistence type="predicted"/>
<dbReference type="Proteomes" id="UP000314983">
    <property type="component" value="Chromosome 10"/>
</dbReference>
<reference evidence="1" key="3">
    <citation type="submission" date="2020-05" db="EMBL/GenBank/DDBJ databases">
        <title>Electrophorus electricus (electric eel) genome, fEleEle1, primary haplotype.</title>
        <authorList>
            <person name="Myers G."/>
            <person name="Meyer A."/>
            <person name="Fedrigo O."/>
            <person name="Formenti G."/>
            <person name="Rhie A."/>
            <person name="Tracey A."/>
            <person name="Sims Y."/>
            <person name="Jarvis E.D."/>
        </authorList>
    </citation>
    <scope>NUCLEOTIDE SEQUENCE [LARGE SCALE GENOMIC DNA]</scope>
</reference>
<reference evidence="1" key="4">
    <citation type="submission" date="2025-08" db="UniProtKB">
        <authorList>
            <consortium name="Ensembl"/>
        </authorList>
    </citation>
    <scope>IDENTIFICATION</scope>
</reference>
<reference evidence="2" key="2">
    <citation type="journal article" date="2017" name="Sci. Adv.">
        <title>A tail of two voltages: Proteomic comparison of the three electric organs of the electric eel.</title>
        <authorList>
            <person name="Traeger L.L."/>
            <person name="Sabat G."/>
            <person name="Barrett-Wilt G.A."/>
            <person name="Wells G.B."/>
            <person name="Sussman M.R."/>
        </authorList>
    </citation>
    <scope>NUCLEOTIDE SEQUENCE [LARGE SCALE GENOMIC DNA]</scope>
</reference>
<sequence length="78" mass="8697">LVIGCRKNHKAMDTSCTARTVQAQGKIPCRMYRSNLDTLVALIAADQSLNPRAHLNIAGERIPSLRATIRSRKWLNPN</sequence>